<sequence length="137" mass="15046">MTLVLFYEKPGCATNARQKKLLYKAGCTLIVQDLLALSMSPEELKTYLDERPVAEWFNPNAPAVKEGRVDPTAYNAEAALSMLLQDPILIRRPLISVNGHRMCGFDQAKIEGIINTPLGTPIDNSCSSENGEPCPEP</sequence>
<dbReference type="Gene3D" id="3.40.30.10">
    <property type="entry name" value="Glutaredoxin"/>
    <property type="match status" value="1"/>
</dbReference>
<dbReference type="InterPro" id="IPR006503">
    <property type="entry name" value="Nase-assoc"/>
</dbReference>
<comment type="similarity">
    <text evidence="1 2">Belongs to the ArsC family.</text>
</comment>
<proteinExistence type="inferred from homology"/>
<keyword evidence="4" id="KW-1185">Reference proteome</keyword>
<evidence type="ECO:0000256" key="1">
    <source>
        <dbReference type="ARBA" id="ARBA00007198"/>
    </source>
</evidence>
<reference evidence="3 4" key="1">
    <citation type="submission" date="2024-03" db="EMBL/GenBank/DDBJ databases">
        <title>Sulfurimonas sp. HSL3-1.</title>
        <authorList>
            <person name="Wang S."/>
        </authorList>
    </citation>
    <scope>NUCLEOTIDE SEQUENCE [LARGE SCALE GENOMIC DNA]</scope>
    <source>
        <strain evidence="3 4">HSL3-1</strain>
    </source>
</reference>
<dbReference type="NCBIfam" id="TIGR01616">
    <property type="entry name" value="nitro_assoc"/>
    <property type="match status" value="1"/>
</dbReference>
<gene>
    <name evidence="3" type="ORF">WCY31_07315</name>
</gene>
<accession>A0ABZ3H8D5</accession>
<name>A0ABZ3H8D5_9BACT</name>
<evidence type="ECO:0000313" key="3">
    <source>
        <dbReference type="EMBL" id="XAU14063.1"/>
    </source>
</evidence>
<organism evidence="3 4">
    <name type="scientific">Sulfurimonas diazotrophicus</name>
    <dbReference type="NCBI Taxonomy" id="3131939"/>
    <lineage>
        <taxon>Bacteria</taxon>
        <taxon>Pseudomonadati</taxon>
        <taxon>Campylobacterota</taxon>
        <taxon>Epsilonproteobacteria</taxon>
        <taxon>Campylobacterales</taxon>
        <taxon>Sulfurimonadaceae</taxon>
        <taxon>Sulfurimonas</taxon>
    </lineage>
</organism>
<dbReference type="Pfam" id="PF03960">
    <property type="entry name" value="ArsC"/>
    <property type="match status" value="1"/>
</dbReference>
<evidence type="ECO:0000313" key="4">
    <source>
        <dbReference type="Proteomes" id="UP001447842"/>
    </source>
</evidence>
<dbReference type="Proteomes" id="UP001447842">
    <property type="component" value="Chromosome"/>
</dbReference>
<dbReference type="EMBL" id="CP147920">
    <property type="protein sequence ID" value="XAU14063.1"/>
    <property type="molecule type" value="Genomic_DNA"/>
</dbReference>
<dbReference type="RefSeq" id="WP_345969170.1">
    <property type="nucleotide sequence ID" value="NZ_CP147920.1"/>
</dbReference>
<dbReference type="InterPro" id="IPR036249">
    <property type="entry name" value="Thioredoxin-like_sf"/>
</dbReference>
<dbReference type="PANTHER" id="PTHR30041">
    <property type="entry name" value="ARSENATE REDUCTASE"/>
    <property type="match status" value="1"/>
</dbReference>
<dbReference type="PROSITE" id="PS51353">
    <property type="entry name" value="ARSC"/>
    <property type="match status" value="1"/>
</dbReference>
<protein>
    <submittedName>
        <fullName evidence="3">ArsC/Spx/MgsR family protein</fullName>
    </submittedName>
</protein>
<dbReference type="SUPFAM" id="SSF52833">
    <property type="entry name" value="Thioredoxin-like"/>
    <property type="match status" value="1"/>
</dbReference>
<dbReference type="PANTHER" id="PTHR30041:SF8">
    <property type="entry name" value="PROTEIN YFFB"/>
    <property type="match status" value="1"/>
</dbReference>
<evidence type="ECO:0000256" key="2">
    <source>
        <dbReference type="PROSITE-ProRule" id="PRU01282"/>
    </source>
</evidence>
<dbReference type="InterPro" id="IPR006660">
    <property type="entry name" value="Arsenate_reductase-like"/>
</dbReference>